<dbReference type="InterPro" id="IPR051580">
    <property type="entry name" value="ZnF-Chromatin_assoc"/>
</dbReference>
<organism evidence="5 6">
    <name type="scientific">Cryomyces antarcticus</name>
    <dbReference type="NCBI Taxonomy" id="329879"/>
    <lineage>
        <taxon>Eukaryota</taxon>
        <taxon>Fungi</taxon>
        <taxon>Dikarya</taxon>
        <taxon>Ascomycota</taxon>
        <taxon>Pezizomycotina</taxon>
        <taxon>Dothideomycetes</taxon>
        <taxon>Dothideomycetes incertae sedis</taxon>
        <taxon>Cryomyces</taxon>
    </lineage>
</organism>
<dbReference type="EMBL" id="JAVRRA010030220">
    <property type="protein sequence ID" value="KAK5017682.1"/>
    <property type="molecule type" value="Genomic_DNA"/>
</dbReference>
<feature type="non-terminal residue" evidence="5">
    <location>
        <position position="88"/>
    </location>
</feature>
<keyword evidence="6" id="KW-1185">Reference proteome</keyword>
<dbReference type="Proteomes" id="UP001357485">
    <property type="component" value="Unassembled WGS sequence"/>
</dbReference>
<keyword evidence="2" id="KW-0677">Repeat</keyword>
<keyword evidence="4" id="KW-0862">Zinc</keyword>
<proteinExistence type="predicted"/>
<dbReference type="PANTHER" id="PTHR23057:SF0">
    <property type="entry name" value="JUXTAPOSED WITH ANOTHER ZINC FINGER PROTEIN 1"/>
    <property type="match status" value="1"/>
</dbReference>
<keyword evidence="1" id="KW-0479">Metal-binding</keyword>
<dbReference type="PANTHER" id="PTHR23057">
    <property type="entry name" value="JUXTAPOSED WITH ANOTHER ZINC FINGER PROTEIN 1"/>
    <property type="match status" value="1"/>
</dbReference>
<sequence length="88" mass="9808">MSNLYIDEPAKRLFSKQGGFNNQHTGFTNGQFGANGELAKRMREQQLMAGMGGNPVGFPGEEIKPFRCPVIGCEKAYKNQNGLKYHKQ</sequence>
<evidence type="ECO:0000256" key="3">
    <source>
        <dbReference type="ARBA" id="ARBA00022771"/>
    </source>
</evidence>
<gene>
    <name evidence="5" type="primary">SFP1_3</name>
    <name evidence="5" type="ORF">LTR16_012790</name>
</gene>
<comment type="caution">
    <text evidence="5">The sequence shown here is derived from an EMBL/GenBank/DDBJ whole genome shotgun (WGS) entry which is preliminary data.</text>
</comment>
<dbReference type="Gene3D" id="3.30.160.60">
    <property type="entry name" value="Classic Zinc Finger"/>
    <property type="match status" value="1"/>
</dbReference>
<evidence type="ECO:0000256" key="2">
    <source>
        <dbReference type="ARBA" id="ARBA00022737"/>
    </source>
</evidence>
<keyword evidence="3" id="KW-0863">Zinc-finger</keyword>
<reference evidence="5 6" key="1">
    <citation type="submission" date="2023-08" db="EMBL/GenBank/DDBJ databases">
        <title>Black Yeasts Isolated from many extreme environments.</title>
        <authorList>
            <person name="Coleine C."/>
            <person name="Stajich J.E."/>
            <person name="Selbmann L."/>
        </authorList>
    </citation>
    <scope>NUCLEOTIDE SEQUENCE [LARGE SCALE GENOMIC DNA]</scope>
    <source>
        <strain evidence="5 6">CCFEE 536</strain>
    </source>
</reference>
<protein>
    <submittedName>
        <fullName evidence="5">Transcriptional regulator of ribosomal biogenesis proteins</fullName>
    </submittedName>
</protein>
<evidence type="ECO:0000256" key="1">
    <source>
        <dbReference type="ARBA" id="ARBA00022723"/>
    </source>
</evidence>
<evidence type="ECO:0000313" key="6">
    <source>
        <dbReference type="Proteomes" id="UP001357485"/>
    </source>
</evidence>
<accession>A0ABR0ITJ3</accession>
<name>A0ABR0ITJ3_9PEZI</name>
<evidence type="ECO:0000256" key="4">
    <source>
        <dbReference type="ARBA" id="ARBA00022833"/>
    </source>
</evidence>
<evidence type="ECO:0000313" key="5">
    <source>
        <dbReference type="EMBL" id="KAK5017682.1"/>
    </source>
</evidence>